<keyword evidence="7" id="KW-1185">Reference proteome</keyword>
<dbReference type="Pfam" id="PF13358">
    <property type="entry name" value="DDE_3"/>
    <property type="match status" value="1"/>
</dbReference>
<evidence type="ECO:0000259" key="2">
    <source>
        <dbReference type="Pfam" id="PF13358"/>
    </source>
</evidence>
<proteinExistence type="predicted"/>
<evidence type="ECO:0000313" key="7">
    <source>
        <dbReference type="Proteomes" id="UP000597444"/>
    </source>
</evidence>
<evidence type="ECO:0000313" key="3">
    <source>
        <dbReference type="EMBL" id="GHO97490.1"/>
    </source>
</evidence>
<feature type="domain" description="Tc1-like transposase DDE" evidence="2">
    <location>
        <begin position="34"/>
        <end position="186"/>
    </location>
</feature>
<gene>
    <name evidence="3" type="ORF">KSF_075380</name>
    <name evidence="4" type="ORF">KSF_086640</name>
    <name evidence="5" type="ORF">KSF_088770</name>
    <name evidence="6" type="ORF">KSF_105140</name>
</gene>
<evidence type="ECO:0000313" key="4">
    <source>
        <dbReference type="EMBL" id="GHO98616.1"/>
    </source>
</evidence>
<protein>
    <submittedName>
        <fullName evidence="6">Transposase</fullName>
    </submittedName>
</protein>
<dbReference type="InterPro" id="IPR038717">
    <property type="entry name" value="Tc1-like_DDE_dom"/>
</dbReference>
<evidence type="ECO:0000313" key="5">
    <source>
        <dbReference type="EMBL" id="GHO98829.1"/>
    </source>
</evidence>
<accession>A0A8J3ITH5</accession>
<comment type="caution">
    <text evidence="6">The sequence shown here is derived from an EMBL/GenBank/DDBJ whole genome shotgun (WGS) entry which is preliminary data.</text>
</comment>
<evidence type="ECO:0000313" key="6">
    <source>
        <dbReference type="EMBL" id="GHP00467.1"/>
    </source>
</evidence>
<feature type="coiled-coil region" evidence="1">
    <location>
        <begin position="175"/>
        <end position="202"/>
    </location>
</feature>
<dbReference type="EMBL" id="BNJK01000002">
    <property type="protein sequence ID" value="GHP00467.1"/>
    <property type="molecule type" value="Genomic_DNA"/>
</dbReference>
<evidence type="ECO:0000256" key="1">
    <source>
        <dbReference type="SAM" id="Coils"/>
    </source>
</evidence>
<name>A0A8J3ITH5_9CHLR</name>
<keyword evidence="1" id="KW-0175">Coiled coil</keyword>
<dbReference type="EMBL" id="BNJK01000002">
    <property type="protein sequence ID" value="GHO98616.1"/>
    <property type="molecule type" value="Genomic_DNA"/>
</dbReference>
<dbReference type="Proteomes" id="UP000597444">
    <property type="component" value="Unassembled WGS sequence"/>
</dbReference>
<dbReference type="EMBL" id="BNJK01000001">
    <property type="protein sequence ID" value="GHO97490.1"/>
    <property type="molecule type" value="Genomic_DNA"/>
</dbReference>
<organism evidence="6 7">
    <name type="scientific">Reticulibacter mediterranei</name>
    <dbReference type="NCBI Taxonomy" id="2778369"/>
    <lineage>
        <taxon>Bacteria</taxon>
        <taxon>Bacillati</taxon>
        <taxon>Chloroflexota</taxon>
        <taxon>Ktedonobacteria</taxon>
        <taxon>Ktedonobacterales</taxon>
        <taxon>Reticulibacteraceae</taxon>
        <taxon>Reticulibacter</taxon>
    </lineage>
</organism>
<dbReference type="AlphaFoldDB" id="A0A8J3ITH5"/>
<dbReference type="InterPro" id="IPR047655">
    <property type="entry name" value="Transpos_IS630-like"/>
</dbReference>
<reference evidence="6" key="1">
    <citation type="submission" date="2020-10" db="EMBL/GenBank/DDBJ databases">
        <title>Taxonomic study of unclassified bacteria belonging to the class Ktedonobacteria.</title>
        <authorList>
            <person name="Yabe S."/>
            <person name="Wang C.M."/>
            <person name="Zheng Y."/>
            <person name="Sakai Y."/>
            <person name="Cavaletti L."/>
            <person name="Monciardini P."/>
            <person name="Donadio S."/>
        </authorList>
    </citation>
    <scope>NUCLEOTIDE SEQUENCE</scope>
    <source>
        <strain evidence="6">ID150040</strain>
    </source>
</reference>
<sequence>MKEEWCIPKVGAEFVWRMEDLLDLYMQPYDPAFPVVCIDERPCQLIGHLQPPQPVQSGRLAREDTEFSRHGACSTFLMFEPQAGWRHALVKATRTKRDFADCLKYLLDEKYPSASKVRLVLDNLNTHTPAALYETFPFPEALRLAKRIEWHYTPLHGSWLNMVEIELSVLVNQCLKRRISNIEQLRQEIAAWEHARNAQKAMVQWRFTPPDARIKLKHLYPSREEIPS</sequence>
<dbReference type="EMBL" id="BNJK01000002">
    <property type="protein sequence ID" value="GHO98829.1"/>
    <property type="molecule type" value="Genomic_DNA"/>
</dbReference>
<dbReference type="NCBIfam" id="NF033545">
    <property type="entry name" value="transpos_IS630"/>
    <property type="match status" value="1"/>
</dbReference>